<feature type="domain" description="Putative restriction endonuclease" evidence="1">
    <location>
        <begin position="16"/>
        <end position="171"/>
    </location>
</feature>
<evidence type="ECO:0000313" key="2">
    <source>
        <dbReference type="EMBL" id="GIF24553.1"/>
    </source>
</evidence>
<dbReference type="Gene3D" id="3.90.1570.10">
    <property type="entry name" value="tt1808, chain A"/>
    <property type="match status" value="1"/>
</dbReference>
<dbReference type="PANTHER" id="PTHR35400:SF3">
    <property type="entry name" value="SLL1072 PROTEIN"/>
    <property type="match status" value="1"/>
</dbReference>
<dbReference type="RefSeq" id="WP_203812411.1">
    <property type="nucleotide sequence ID" value="NZ_BOMY01000046.1"/>
</dbReference>
<comment type="caution">
    <text evidence="2">The sequence shown here is derived from an EMBL/GenBank/DDBJ whole genome shotgun (WGS) entry which is preliminary data.</text>
</comment>
<evidence type="ECO:0000313" key="3">
    <source>
        <dbReference type="Proteomes" id="UP000623608"/>
    </source>
</evidence>
<name>A0A919NUG6_9ACTN</name>
<dbReference type="EMBL" id="BOMY01000046">
    <property type="protein sequence ID" value="GIF24553.1"/>
    <property type="molecule type" value="Genomic_DNA"/>
</dbReference>
<dbReference type="CDD" id="cd06260">
    <property type="entry name" value="DUF820-like"/>
    <property type="match status" value="1"/>
</dbReference>
<dbReference type="InterPro" id="IPR011335">
    <property type="entry name" value="Restrct_endonuc-II-like"/>
</dbReference>
<keyword evidence="3" id="KW-1185">Reference proteome</keyword>
<gene>
    <name evidence="2" type="ORF">Ate02nite_72830</name>
</gene>
<dbReference type="Pfam" id="PF05685">
    <property type="entry name" value="Uma2"/>
    <property type="match status" value="1"/>
</dbReference>
<evidence type="ECO:0000259" key="1">
    <source>
        <dbReference type="Pfam" id="PF05685"/>
    </source>
</evidence>
<proteinExistence type="predicted"/>
<dbReference type="InterPro" id="IPR008538">
    <property type="entry name" value="Uma2"/>
</dbReference>
<reference evidence="2" key="1">
    <citation type="submission" date="2021-01" db="EMBL/GenBank/DDBJ databases">
        <title>Whole genome shotgun sequence of Actinoplanes tereljensis NBRC 105297.</title>
        <authorList>
            <person name="Komaki H."/>
            <person name="Tamura T."/>
        </authorList>
    </citation>
    <scope>NUCLEOTIDE SEQUENCE</scope>
    <source>
        <strain evidence="2">NBRC 105297</strain>
    </source>
</reference>
<accession>A0A919NUG6</accession>
<sequence length="184" mass="19978">MTTAIFSDGKPMSEAEFLAIGTTPERIELFDGSLHVTPAATPLHQKISRRLANSFDPGANAVGLAVWEAVNVRLNPSRIPIPDIAITTEIDEREVIVDSSAVRLVCEIISPANAATDRVLKMHYYATGGIPWYLLVDPDARTVLLYRLAHDTYVEEAVATVGDVLHLTEPIVATIDPAELLPPV</sequence>
<dbReference type="SUPFAM" id="SSF52980">
    <property type="entry name" value="Restriction endonuclease-like"/>
    <property type="match status" value="1"/>
</dbReference>
<dbReference type="PANTHER" id="PTHR35400">
    <property type="entry name" value="SLR1083 PROTEIN"/>
    <property type="match status" value="1"/>
</dbReference>
<organism evidence="2 3">
    <name type="scientific">Paractinoplanes tereljensis</name>
    <dbReference type="NCBI Taxonomy" id="571912"/>
    <lineage>
        <taxon>Bacteria</taxon>
        <taxon>Bacillati</taxon>
        <taxon>Actinomycetota</taxon>
        <taxon>Actinomycetes</taxon>
        <taxon>Micromonosporales</taxon>
        <taxon>Micromonosporaceae</taxon>
        <taxon>Paractinoplanes</taxon>
    </lineage>
</organism>
<dbReference type="AlphaFoldDB" id="A0A919NUG6"/>
<dbReference type="Proteomes" id="UP000623608">
    <property type="component" value="Unassembled WGS sequence"/>
</dbReference>
<dbReference type="InterPro" id="IPR012296">
    <property type="entry name" value="Nuclease_put_TT1808"/>
</dbReference>
<protein>
    <recommendedName>
        <fullName evidence="1">Putative restriction endonuclease domain-containing protein</fullName>
    </recommendedName>
</protein>